<keyword evidence="13 20" id="KW-1133">Transmembrane helix</keyword>
<keyword evidence="16" id="KW-0325">Glycoprotein</keyword>
<keyword evidence="23" id="KW-1185">Reference proteome</keyword>
<protein>
    <recommendedName>
        <fullName evidence="3">non-specific serine/threonine protein kinase</fullName>
        <ecNumber evidence="3">2.7.11.1</ecNumber>
    </recommendedName>
</protein>
<dbReference type="InterPro" id="IPR017441">
    <property type="entry name" value="Protein_kinase_ATP_BS"/>
</dbReference>
<keyword evidence="10 19" id="KW-0547">Nucleotide-binding</keyword>
<dbReference type="EMBL" id="JADFTS010000044">
    <property type="protein sequence ID" value="KAF9587141.1"/>
    <property type="molecule type" value="Genomic_DNA"/>
</dbReference>
<keyword evidence="4" id="KW-0723">Serine/threonine-protein kinase</keyword>
<comment type="subcellular location">
    <subcellularLocation>
        <location evidence="1">Membrane</location>
        <topology evidence="1">Single-pass membrane protein</topology>
    </subcellularLocation>
</comment>
<feature type="binding site" evidence="19">
    <location>
        <position position="324"/>
    </location>
    <ligand>
        <name>ATP</name>
        <dbReference type="ChEBI" id="CHEBI:30616"/>
    </ligand>
</feature>
<accession>A0A835LH43</accession>
<keyword evidence="9" id="KW-0677">Repeat</keyword>
<dbReference type="InterPro" id="IPR011009">
    <property type="entry name" value="Kinase-like_dom_sf"/>
</dbReference>
<dbReference type="GO" id="GO:0016020">
    <property type="term" value="C:membrane"/>
    <property type="evidence" value="ECO:0007669"/>
    <property type="project" value="UniProtKB-SubCell"/>
</dbReference>
<dbReference type="Gene3D" id="3.80.10.10">
    <property type="entry name" value="Ribonuclease Inhibitor"/>
    <property type="match status" value="1"/>
</dbReference>
<name>A0A835LH43_9MAGN</name>
<evidence type="ECO:0000256" key="20">
    <source>
        <dbReference type="SAM" id="Phobius"/>
    </source>
</evidence>
<dbReference type="PROSITE" id="PS00107">
    <property type="entry name" value="PROTEIN_KINASE_ATP"/>
    <property type="match status" value="1"/>
</dbReference>
<dbReference type="SUPFAM" id="SSF52058">
    <property type="entry name" value="L domain-like"/>
    <property type="match status" value="1"/>
</dbReference>
<evidence type="ECO:0000256" key="14">
    <source>
        <dbReference type="ARBA" id="ARBA00023136"/>
    </source>
</evidence>
<keyword evidence="6" id="KW-0808">Transferase</keyword>
<keyword evidence="8" id="KW-0732">Signal</keyword>
<comment type="catalytic activity">
    <reaction evidence="18">
        <text>L-seryl-[protein] + ATP = O-phospho-L-seryl-[protein] + ADP + H(+)</text>
        <dbReference type="Rhea" id="RHEA:17989"/>
        <dbReference type="Rhea" id="RHEA-COMP:9863"/>
        <dbReference type="Rhea" id="RHEA-COMP:11604"/>
        <dbReference type="ChEBI" id="CHEBI:15378"/>
        <dbReference type="ChEBI" id="CHEBI:29999"/>
        <dbReference type="ChEBI" id="CHEBI:30616"/>
        <dbReference type="ChEBI" id="CHEBI:83421"/>
        <dbReference type="ChEBI" id="CHEBI:456216"/>
        <dbReference type="EC" id="2.7.11.1"/>
    </reaction>
</comment>
<dbReference type="EC" id="2.7.11.1" evidence="3"/>
<feature type="transmembrane region" description="Helical" evidence="20">
    <location>
        <begin position="239"/>
        <end position="261"/>
    </location>
</feature>
<evidence type="ECO:0000256" key="2">
    <source>
        <dbReference type="ARBA" id="ARBA00009592"/>
    </source>
</evidence>
<comment type="catalytic activity">
    <reaction evidence="17">
        <text>L-threonyl-[protein] + ATP = O-phospho-L-threonyl-[protein] + ADP + H(+)</text>
        <dbReference type="Rhea" id="RHEA:46608"/>
        <dbReference type="Rhea" id="RHEA-COMP:11060"/>
        <dbReference type="Rhea" id="RHEA-COMP:11605"/>
        <dbReference type="ChEBI" id="CHEBI:15378"/>
        <dbReference type="ChEBI" id="CHEBI:30013"/>
        <dbReference type="ChEBI" id="CHEBI:30616"/>
        <dbReference type="ChEBI" id="CHEBI:61977"/>
        <dbReference type="ChEBI" id="CHEBI:456216"/>
        <dbReference type="EC" id="2.7.11.1"/>
    </reaction>
</comment>
<dbReference type="AlphaFoldDB" id="A0A835LH43"/>
<evidence type="ECO:0000256" key="5">
    <source>
        <dbReference type="ARBA" id="ARBA00022614"/>
    </source>
</evidence>
<dbReference type="GO" id="GO:0033612">
    <property type="term" value="F:receptor serine/threonine kinase binding"/>
    <property type="evidence" value="ECO:0007669"/>
    <property type="project" value="TreeGrafter"/>
</dbReference>
<keyword evidence="15" id="KW-0675">Receptor</keyword>
<feature type="domain" description="Protein kinase" evidence="21">
    <location>
        <begin position="296"/>
        <end position="400"/>
    </location>
</feature>
<evidence type="ECO:0000256" key="13">
    <source>
        <dbReference type="ARBA" id="ARBA00022989"/>
    </source>
</evidence>
<dbReference type="Gene3D" id="3.30.200.20">
    <property type="entry name" value="Phosphorylase Kinase, domain 1"/>
    <property type="match status" value="1"/>
</dbReference>
<evidence type="ECO:0000256" key="17">
    <source>
        <dbReference type="ARBA" id="ARBA00047899"/>
    </source>
</evidence>
<keyword evidence="5" id="KW-0433">Leucine-rich repeat</keyword>
<gene>
    <name evidence="22" type="ORF">IFM89_039640</name>
</gene>
<keyword evidence="11" id="KW-0418">Kinase</keyword>
<evidence type="ECO:0000256" key="19">
    <source>
        <dbReference type="PROSITE-ProRule" id="PRU10141"/>
    </source>
</evidence>
<dbReference type="FunFam" id="3.80.10.10:FF:000413">
    <property type="entry name" value="Inactive leucine-rich repeat receptor-like protein kinase"/>
    <property type="match status" value="1"/>
</dbReference>
<dbReference type="GO" id="GO:0004674">
    <property type="term" value="F:protein serine/threonine kinase activity"/>
    <property type="evidence" value="ECO:0007669"/>
    <property type="project" value="UniProtKB-KW"/>
</dbReference>
<dbReference type="InterPro" id="IPR032675">
    <property type="entry name" value="LRR_dom_sf"/>
</dbReference>
<dbReference type="SUPFAM" id="SSF56112">
    <property type="entry name" value="Protein kinase-like (PK-like)"/>
    <property type="match status" value="1"/>
</dbReference>
<evidence type="ECO:0000256" key="7">
    <source>
        <dbReference type="ARBA" id="ARBA00022692"/>
    </source>
</evidence>
<dbReference type="Pfam" id="PF00069">
    <property type="entry name" value="Pkinase"/>
    <property type="match status" value="1"/>
</dbReference>
<keyword evidence="7 20" id="KW-0812">Transmembrane</keyword>
<keyword evidence="12 19" id="KW-0067">ATP-binding</keyword>
<evidence type="ECO:0000256" key="6">
    <source>
        <dbReference type="ARBA" id="ARBA00022679"/>
    </source>
</evidence>
<evidence type="ECO:0000259" key="21">
    <source>
        <dbReference type="PROSITE" id="PS50011"/>
    </source>
</evidence>
<dbReference type="InterPro" id="IPR000719">
    <property type="entry name" value="Prot_kinase_dom"/>
</dbReference>
<comment type="caution">
    <text evidence="22">The sequence shown here is derived from an EMBL/GenBank/DDBJ whole genome shotgun (WGS) entry which is preliminary data.</text>
</comment>
<organism evidence="22 23">
    <name type="scientific">Coptis chinensis</name>
    <dbReference type="NCBI Taxonomy" id="261450"/>
    <lineage>
        <taxon>Eukaryota</taxon>
        <taxon>Viridiplantae</taxon>
        <taxon>Streptophyta</taxon>
        <taxon>Embryophyta</taxon>
        <taxon>Tracheophyta</taxon>
        <taxon>Spermatophyta</taxon>
        <taxon>Magnoliopsida</taxon>
        <taxon>Ranunculales</taxon>
        <taxon>Ranunculaceae</taxon>
        <taxon>Coptidoideae</taxon>
        <taxon>Coptis</taxon>
    </lineage>
</organism>
<evidence type="ECO:0000256" key="15">
    <source>
        <dbReference type="ARBA" id="ARBA00023170"/>
    </source>
</evidence>
<reference evidence="22 23" key="1">
    <citation type="submission" date="2020-10" db="EMBL/GenBank/DDBJ databases">
        <title>The Coptis chinensis genome and diversification of protoberbering-type alkaloids.</title>
        <authorList>
            <person name="Wang B."/>
            <person name="Shu S."/>
            <person name="Song C."/>
            <person name="Liu Y."/>
        </authorList>
    </citation>
    <scope>NUCLEOTIDE SEQUENCE [LARGE SCALE GENOMIC DNA]</scope>
    <source>
        <strain evidence="22">HL-2020</strain>
        <tissue evidence="22">Leaf</tissue>
    </source>
</reference>
<dbReference type="InterPro" id="IPR001611">
    <property type="entry name" value="Leu-rich_rpt"/>
</dbReference>
<evidence type="ECO:0000256" key="11">
    <source>
        <dbReference type="ARBA" id="ARBA00022777"/>
    </source>
</evidence>
<sequence length="400" mass="43474">KFTGGIPETYEHCLSMNRFRVSNNSLSGSVPPGIWGLPNLDLVDLAMNQFDGPLTSEIGNAKKLTQLHLQSNRFSGQLPSEITKASSLVLIDLSSNQFSGQIPASIGELKMLNSLYLQENMFLGSIPDSVASCSHLNNINLADNSFTGAIPASLGSLPSLNSLNLSDNELSSHIPTSLSSPKLSLLDLSNNRLTGPIPHSLSIQAYNGSFAGNPDLCSQNIQYFRKCSSDSGKASQIRTLITCFLAGTAVLLMSLACFIFMKKKSKDDERSMKSDSWDVKSFSILSFTEQDILNSIKQENIIGTGGSGNVYRVGLANGNDLAVKHIWKSDSGNRKSSRSSATMLMKRSGNLPEFDAEVETLSSIRHVNVVKLYCSITSEDSSLLVYEYLPNGSLWDRLHT</sequence>
<proteinExistence type="inferred from homology"/>
<dbReference type="GO" id="GO:0005524">
    <property type="term" value="F:ATP binding"/>
    <property type="evidence" value="ECO:0007669"/>
    <property type="project" value="UniProtKB-UniRule"/>
</dbReference>
<dbReference type="OrthoDB" id="2015831at2759"/>
<dbReference type="InterPro" id="IPR050647">
    <property type="entry name" value="Plant_LRR-RLKs"/>
</dbReference>
<keyword evidence="14 20" id="KW-0472">Membrane</keyword>
<dbReference type="FunFam" id="3.80.10.10:FF:000111">
    <property type="entry name" value="LRR receptor-like serine/threonine-protein kinase ERECTA"/>
    <property type="match status" value="1"/>
</dbReference>
<evidence type="ECO:0000256" key="16">
    <source>
        <dbReference type="ARBA" id="ARBA00023180"/>
    </source>
</evidence>
<dbReference type="Proteomes" id="UP000631114">
    <property type="component" value="Unassembled WGS sequence"/>
</dbReference>
<evidence type="ECO:0000256" key="3">
    <source>
        <dbReference type="ARBA" id="ARBA00012513"/>
    </source>
</evidence>
<evidence type="ECO:0000256" key="12">
    <source>
        <dbReference type="ARBA" id="ARBA00022840"/>
    </source>
</evidence>
<evidence type="ECO:0000256" key="9">
    <source>
        <dbReference type="ARBA" id="ARBA00022737"/>
    </source>
</evidence>
<evidence type="ECO:0000256" key="8">
    <source>
        <dbReference type="ARBA" id="ARBA00022729"/>
    </source>
</evidence>
<dbReference type="Pfam" id="PF00560">
    <property type="entry name" value="LRR_1"/>
    <property type="match status" value="2"/>
</dbReference>
<evidence type="ECO:0000256" key="4">
    <source>
        <dbReference type="ARBA" id="ARBA00022527"/>
    </source>
</evidence>
<evidence type="ECO:0000256" key="1">
    <source>
        <dbReference type="ARBA" id="ARBA00004167"/>
    </source>
</evidence>
<evidence type="ECO:0000313" key="22">
    <source>
        <dbReference type="EMBL" id="KAF9587141.1"/>
    </source>
</evidence>
<evidence type="ECO:0000313" key="23">
    <source>
        <dbReference type="Proteomes" id="UP000631114"/>
    </source>
</evidence>
<dbReference type="PANTHER" id="PTHR48056:SF41">
    <property type="entry name" value="RECEPTOR-LIKE PROTEIN KINASE HAIKU2"/>
    <property type="match status" value="1"/>
</dbReference>
<feature type="non-terminal residue" evidence="22">
    <location>
        <position position="400"/>
    </location>
</feature>
<dbReference type="Pfam" id="PF13855">
    <property type="entry name" value="LRR_8"/>
    <property type="match status" value="1"/>
</dbReference>
<evidence type="ECO:0000256" key="18">
    <source>
        <dbReference type="ARBA" id="ARBA00048679"/>
    </source>
</evidence>
<dbReference type="FunFam" id="3.30.200.20:FF:000540">
    <property type="entry name" value="Receptor-like protein kinase HAIKU2"/>
    <property type="match status" value="1"/>
</dbReference>
<dbReference type="PANTHER" id="PTHR48056">
    <property type="entry name" value="LRR RECEPTOR-LIKE SERINE/THREONINE-PROTEIN KINASE-RELATED"/>
    <property type="match status" value="1"/>
</dbReference>
<feature type="non-terminal residue" evidence="22">
    <location>
        <position position="1"/>
    </location>
</feature>
<dbReference type="GO" id="GO:0009791">
    <property type="term" value="P:post-embryonic development"/>
    <property type="evidence" value="ECO:0007669"/>
    <property type="project" value="UniProtKB-ARBA"/>
</dbReference>
<dbReference type="PROSITE" id="PS50011">
    <property type="entry name" value="PROTEIN_KINASE_DOM"/>
    <property type="match status" value="1"/>
</dbReference>
<evidence type="ECO:0000256" key="10">
    <source>
        <dbReference type="ARBA" id="ARBA00022741"/>
    </source>
</evidence>
<comment type="similarity">
    <text evidence="2">Belongs to the RLP family.</text>
</comment>